<protein>
    <submittedName>
        <fullName evidence="3">DUF4367 domain-containing protein</fullName>
    </submittedName>
</protein>
<feature type="chain" id="PRO_5039342117" evidence="1">
    <location>
        <begin position="22"/>
        <end position="157"/>
    </location>
</feature>
<proteinExistence type="predicted"/>
<keyword evidence="4" id="KW-1185">Reference proteome</keyword>
<comment type="caution">
    <text evidence="3">The sequence shown here is derived from an EMBL/GenBank/DDBJ whole genome shotgun (WGS) entry which is preliminary data.</text>
</comment>
<evidence type="ECO:0000259" key="2">
    <source>
        <dbReference type="Pfam" id="PF14285"/>
    </source>
</evidence>
<reference evidence="3 4" key="1">
    <citation type="submission" date="2019-10" db="EMBL/GenBank/DDBJ databases">
        <title>Gracilibacillus sp. nov. isolated from rice seeds.</title>
        <authorList>
            <person name="He S."/>
        </authorList>
    </citation>
    <scope>NUCLEOTIDE SEQUENCE [LARGE SCALE GENOMIC DNA]</scope>
    <source>
        <strain evidence="3 4">TD8</strain>
    </source>
</reference>
<dbReference type="EMBL" id="WEID01000091">
    <property type="protein sequence ID" value="KAB8127502.1"/>
    <property type="molecule type" value="Genomic_DNA"/>
</dbReference>
<sequence>MKKSVCIVMTLVLILAGCNFHSDSKEFVDYDKEEITESSHVLTFNPEVPKLLPFEPVETNVDIASLAGMENNYITVRFINEDQEEITYRAGLQKNALEYTEEKVTITENVEGRYGENDGSKILKWDKNNIYYELFVKSGTISKEDMLTIAENFYLIR</sequence>
<dbReference type="Proteomes" id="UP000480246">
    <property type="component" value="Unassembled WGS sequence"/>
</dbReference>
<dbReference type="InterPro" id="IPR025377">
    <property type="entry name" value="DUF4367"/>
</dbReference>
<gene>
    <name evidence="3" type="ORF">F9U64_17805</name>
</gene>
<name>A0A7C8GRJ6_9BACI</name>
<dbReference type="RefSeq" id="WP_153406243.1">
    <property type="nucleotide sequence ID" value="NZ_ML762442.1"/>
</dbReference>
<feature type="signal peptide" evidence="1">
    <location>
        <begin position="1"/>
        <end position="21"/>
    </location>
</feature>
<dbReference type="PROSITE" id="PS51257">
    <property type="entry name" value="PROKAR_LIPOPROTEIN"/>
    <property type="match status" value="1"/>
</dbReference>
<evidence type="ECO:0000313" key="4">
    <source>
        <dbReference type="Proteomes" id="UP000480246"/>
    </source>
</evidence>
<accession>A0A7C8GRJ6</accession>
<feature type="domain" description="DUF4367" evidence="2">
    <location>
        <begin position="71"/>
        <end position="152"/>
    </location>
</feature>
<dbReference type="OrthoDB" id="2965444at2"/>
<evidence type="ECO:0000313" key="3">
    <source>
        <dbReference type="EMBL" id="KAB8127502.1"/>
    </source>
</evidence>
<evidence type="ECO:0000256" key="1">
    <source>
        <dbReference type="SAM" id="SignalP"/>
    </source>
</evidence>
<organism evidence="3 4">
    <name type="scientific">Gracilibacillus oryzae</name>
    <dbReference type="NCBI Taxonomy" id="1672701"/>
    <lineage>
        <taxon>Bacteria</taxon>
        <taxon>Bacillati</taxon>
        <taxon>Bacillota</taxon>
        <taxon>Bacilli</taxon>
        <taxon>Bacillales</taxon>
        <taxon>Bacillaceae</taxon>
        <taxon>Gracilibacillus</taxon>
    </lineage>
</organism>
<dbReference type="Pfam" id="PF14285">
    <property type="entry name" value="DUF4367"/>
    <property type="match status" value="1"/>
</dbReference>
<keyword evidence="1" id="KW-0732">Signal</keyword>
<dbReference type="AlphaFoldDB" id="A0A7C8GRJ6"/>